<proteinExistence type="predicted"/>
<evidence type="ECO:0000313" key="1">
    <source>
        <dbReference type="EMBL" id="MBA8920072.1"/>
    </source>
</evidence>
<name>A0A839FNU6_9MICC</name>
<organism evidence="1 2">
    <name type="scientific">Nesterenkonia jeotgali</name>
    <dbReference type="NCBI Taxonomy" id="317018"/>
    <lineage>
        <taxon>Bacteria</taxon>
        <taxon>Bacillati</taxon>
        <taxon>Actinomycetota</taxon>
        <taxon>Actinomycetes</taxon>
        <taxon>Micrococcales</taxon>
        <taxon>Micrococcaceae</taxon>
        <taxon>Nesterenkonia</taxon>
    </lineage>
</organism>
<reference evidence="1 2" key="1">
    <citation type="submission" date="2020-08" db="EMBL/GenBank/DDBJ databases">
        <title>Sequencing the genomes of 1000 actinobacteria strains.</title>
        <authorList>
            <person name="Klenk H.-P."/>
        </authorList>
    </citation>
    <scope>NUCLEOTIDE SEQUENCE [LARGE SCALE GENOMIC DNA]</scope>
    <source>
        <strain evidence="1 2">DSM 19081</strain>
    </source>
</reference>
<dbReference type="AlphaFoldDB" id="A0A839FNU6"/>
<dbReference type="RefSeq" id="WP_182494632.1">
    <property type="nucleotide sequence ID" value="NZ_BAAAKT010000001.1"/>
</dbReference>
<evidence type="ECO:0000313" key="2">
    <source>
        <dbReference type="Proteomes" id="UP000546252"/>
    </source>
</evidence>
<sequence length="185" mass="20434">MIGLHAEEPIGVESVAVCKVEARGRTVKAKKHHGDPIRTFRAGEITLLEVYVPDWLDTGRLHTRYPDVPVRSLEELPGHLFGRFKKPIPEPVLAIATEGPNIRVTLAVGDAVIPRSAFQDPAIIDAIRRVAHPANGTDRHQNPHIKLLRERLVKPHLPHVEHWQDQNGCALGIAATVMLLISEGS</sequence>
<dbReference type="Proteomes" id="UP000546252">
    <property type="component" value="Unassembled WGS sequence"/>
</dbReference>
<dbReference type="EMBL" id="JACJIH010000001">
    <property type="protein sequence ID" value="MBA8920072.1"/>
    <property type="molecule type" value="Genomic_DNA"/>
</dbReference>
<accession>A0A839FNU6</accession>
<comment type="caution">
    <text evidence="1">The sequence shown here is derived from an EMBL/GenBank/DDBJ whole genome shotgun (WGS) entry which is preliminary data.</text>
</comment>
<protein>
    <submittedName>
        <fullName evidence="1">Uncharacterized protein</fullName>
    </submittedName>
</protein>
<gene>
    <name evidence="1" type="ORF">HNR24_000005</name>
</gene>